<feature type="compositionally biased region" description="Polar residues" evidence="9">
    <location>
        <begin position="30"/>
        <end position="41"/>
    </location>
</feature>
<proteinExistence type="inferred from homology"/>
<dbReference type="SUPFAM" id="SSF50486">
    <property type="entry name" value="FMT C-terminal domain-like"/>
    <property type="match status" value="1"/>
</dbReference>
<keyword evidence="10" id="KW-1185">Reference proteome</keyword>
<name>A0ABM0JPY2_APLCA</name>
<dbReference type="InterPro" id="IPR011034">
    <property type="entry name" value="Formyl_transferase-like_C_sf"/>
</dbReference>
<dbReference type="PANTHER" id="PTHR10429:SF0">
    <property type="entry name" value="DNA-3-METHYLADENINE GLYCOSYLASE"/>
    <property type="match status" value="1"/>
</dbReference>
<keyword evidence="7" id="KW-0234">DNA repair</keyword>
<evidence type="ECO:0000256" key="8">
    <source>
        <dbReference type="ARBA" id="ARBA00033426"/>
    </source>
</evidence>
<evidence type="ECO:0000256" key="9">
    <source>
        <dbReference type="SAM" id="MobiDB-lite"/>
    </source>
</evidence>
<dbReference type="InterPro" id="IPR003180">
    <property type="entry name" value="MPG"/>
</dbReference>
<evidence type="ECO:0000313" key="11">
    <source>
        <dbReference type="RefSeq" id="XP_005098790.1"/>
    </source>
</evidence>
<reference evidence="11" key="1">
    <citation type="submission" date="2025-08" db="UniProtKB">
        <authorList>
            <consortium name="RefSeq"/>
        </authorList>
    </citation>
    <scope>IDENTIFICATION</scope>
</reference>
<dbReference type="HAMAP" id="MF_00527">
    <property type="entry name" value="3MGH"/>
    <property type="match status" value="1"/>
</dbReference>
<evidence type="ECO:0000256" key="6">
    <source>
        <dbReference type="ARBA" id="ARBA00022801"/>
    </source>
</evidence>
<dbReference type="PANTHER" id="PTHR10429">
    <property type="entry name" value="DNA-3-METHYLADENINE GLYCOSYLASE"/>
    <property type="match status" value="1"/>
</dbReference>
<dbReference type="NCBIfam" id="TIGR00567">
    <property type="entry name" value="3mg"/>
    <property type="match status" value="1"/>
</dbReference>
<dbReference type="RefSeq" id="XP_005098790.1">
    <property type="nucleotide sequence ID" value="XM_005098733.3"/>
</dbReference>
<accession>A0ABM0JPY2</accession>
<protein>
    <recommendedName>
        <fullName evidence="4">DNA-3-methyladenine glycosylase II</fullName>
        <ecNumber evidence="4">3.2.2.21</ecNumber>
    </recommendedName>
    <alternativeName>
        <fullName evidence="8">3-methyladenine DNA glycosidase</fullName>
    </alternativeName>
</protein>
<keyword evidence="5" id="KW-0227">DNA damage</keyword>
<evidence type="ECO:0000256" key="7">
    <source>
        <dbReference type="ARBA" id="ARBA00023204"/>
    </source>
</evidence>
<feature type="region of interest" description="Disordered" evidence="9">
    <location>
        <begin position="24"/>
        <end position="62"/>
    </location>
</feature>
<evidence type="ECO:0000256" key="4">
    <source>
        <dbReference type="ARBA" id="ARBA00012000"/>
    </source>
</evidence>
<dbReference type="Gene3D" id="3.10.300.10">
    <property type="entry name" value="Methylpurine-DNA glycosylase (MPG)"/>
    <property type="match status" value="1"/>
</dbReference>
<evidence type="ECO:0000313" key="10">
    <source>
        <dbReference type="Proteomes" id="UP000694888"/>
    </source>
</evidence>
<comment type="catalytic activity">
    <reaction evidence="1">
        <text>Hydrolysis of alkylated DNA, releasing 3-methyladenine, 3-methylguanine, 7-methylguanine and 7-methyladenine.</text>
        <dbReference type="EC" id="3.2.2.21"/>
    </reaction>
</comment>
<evidence type="ECO:0000256" key="2">
    <source>
        <dbReference type="ARBA" id="ARBA00002421"/>
    </source>
</evidence>
<dbReference type="GeneID" id="101847726"/>
<comment type="function">
    <text evidence="2">Hydrolysis of the deoxyribose N-glycosidic bond to excise 3-methyladenine, and 7-methylguanine from the damaged DNA polymer formed by alkylation lesions.</text>
</comment>
<evidence type="ECO:0000256" key="5">
    <source>
        <dbReference type="ARBA" id="ARBA00022763"/>
    </source>
</evidence>
<dbReference type="EC" id="3.2.2.21" evidence="4"/>
<comment type="similarity">
    <text evidence="3">Belongs to the DNA glycosylase MPG family.</text>
</comment>
<sequence length="275" mass="30224">MSVRGKRKQEADCEVSSVENKSKYFGNVKDASTSEPKSNDVNAADSKISDANVGKEADDNSDGNSVRLVGEFYNKPCTDLAQALLGKRVVRLVNGERLSGRIVETEAYLGLEDKAAHSYKGKKTDKNTAMFMTPGTSYVYNIYGVYCCFNISSQGEGAAVLIRALEVIEGAEVMRKSRMAKTSKAMKDKDLTNGPSKLCQALQINKGLFNKVDLATSQELWLEQDTGVEASKVVRSPRINIGYAEEWVDKHLRFYVLGSSFVSVRNKECEAKCPG</sequence>
<keyword evidence="6" id="KW-0378">Hydrolase</keyword>
<organism evidence="10 11">
    <name type="scientific">Aplysia californica</name>
    <name type="common">California sea hare</name>
    <dbReference type="NCBI Taxonomy" id="6500"/>
    <lineage>
        <taxon>Eukaryota</taxon>
        <taxon>Metazoa</taxon>
        <taxon>Spiralia</taxon>
        <taxon>Lophotrochozoa</taxon>
        <taxon>Mollusca</taxon>
        <taxon>Gastropoda</taxon>
        <taxon>Heterobranchia</taxon>
        <taxon>Euthyneura</taxon>
        <taxon>Tectipleura</taxon>
        <taxon>Aplysiida</taxon>
        <taxon>Aplysioidea</taxon>
        <taxon>Aplysiidae</taxon>
        <taxon>Aplysia</taxon>
    </lineage>
</organism>
<evidence type="ECO:0000256" key="1">
    <source>
        <dbReference type="ARBA" id="ARBA00000086"/>
    </source>
</evidence>
<dbReference type="Proteomes" id="UP000694888">
    <property type="component" value="Unplaced"/>
</dbReference>
<evidence type="ECO:0000256" key="3">
    <source>
        <dbReference type="ARBA" id="ARBA00009232"/>
    </source>
</evidence>
<gene>
    <name evidence="11" type="primary">LOC101847726</name>
</gene>
<dbReference type="CDD" id="cd00540">
    <property type="entry name" value="AAG"/>
    <property type="match status" value="1"/>
</dbReference>
<dbReference type="InterPro" id="IPR036995">
    <property type="entry name" value="MPG_sf"/>
</dbReference>
<dbReference type="Pfam" id="PF02245">
    <property type="entry name" value="Pur_DNA_glyco"/>
    <property type="match status" value="1"/>
</dbReference>